<dbReference type="PROSITE" id="PS51724">
    <property type="entry name" value="SPOR"/>
    <property type="match status" value="1"/>
</dbReference>
<evidence type="ECO:0000256" key="3">
    <source>
        <dbReference type="ARBA" id="ARBA00023316"/>
    </source>
</evidence>
<feature type="domain" description="SPOR" evidence="6">
    <location>
        <begin position="163"/>
        <end position="245"/>
    </location>
</feature>
<keyword evidence="3 4" id="KW-0961">Cell wall biogenesis/degradation</keyword>
<evidence type="ECO:0000256" key="5">
    <source>
        <dbReference type="RuleBase" id="RU003495"/>
    </source>
</evidence>
<dbReference type="Pfam" id="PF03330">
    <property type="entry name" value="DPBB_1"/>
    <property type="match status" value="1"/>
</dbReference>
<dbReference type="GO" id="GO:0042834">
    <property type="term" value="F:peptidoglycan binding"/>
    <property type="evidence" value="ECO:0007669"/>
    <property type="project" value="InterPro"/>
</dbReference>
<dbReference type="Gene3D" id="3.30.70.1070">
    <property type="entry name" value="Sporulation related repeat"/>
    <property type="match status" value="1"/>
</dbReference>
<gene>
    <name evidence="4" type="primary">rlpA</name>
    <name evidence="7" type="ORF">M23134_04947</name>
</gene>
<organism evidence="7 8">
    <name type="scientific">Microscilla marina ATCC 23134</name>
    <dbReference type="NCBI Taxonomy" id="313606"/>
    <lineage>
        <taxon>Bacteria</taxon>
        <taxon>Pseudomonadati</taxon>
        <taxon>Bacteroidota</taxon>
        <taxon>Cytophagia</taxon>
        <taxon>Cytophagales</taxon>
        <taxon>Microscillaceae</taxon>
        <taxon>Microscilla</taxon>
    </lineage>
</organism>
<evidence type="ECO:0000313" key="8">
    <source>
        <dbReference type="Proteomes" id="UP000004095"/>
    </source>
</evidence>
<evidence type="ECO:0000256" key="2">
    <source>
        <dbReference type="ARBA" id="ARBA00023239"/>
    </source>
</evidence>
<comment type="similarity">
    <text evidence="4 5">Belongs to the RlpA family.</text>
</comment>
<dbReference type="InterPro" id="IPR036908">
    <property type="entry name" value="RlpA-like_sf"/>
</dbReference>
<dbReference type="InterPro" id="IPR012997">
    <property type="entry name" value="RplA"/>
</dbReference>
<dbReference type="Pfam" id="PF05036">
    <property type="entry name" value="SPOR"/>
    <property type="match status" value="1"/>
</dbReference>
<keyword evidence="7" id="KW-0449">Lipoprotein</keyword>
<dbReference type="SUPFAM" id="SSF50685">
    <property type="entry name" value="Barwin-like endoglucanases"/>
    <property type="match status" value="1"/>
</dbReference>
<keyword evidence="1" id="KW-0732">Signal</keyword>
<dbReference type="GO" id="GO:0071555">
    <property type="term" value="P:cell wall organization"/>
    <property type="evidence" value="ECO:0007669"/>
    <property type="project" value="UniProtKB-KW"/>
</dbReference>
<dbReference type="PANTHER" id="PTHR34183:SF8">
    <property type="entry name" value="ENDOLYTIC PEPTIDOGLYCAN TRANSGLYCOSYLASE RLPA-RELATED"/>
    <property type="match status" value="1"/>
</dbReference>
<dbReference type="SUPFAM" id="SSF110997">
    <property type="entry name" value="Sporulation related repeat"/>
    <property type="match status" value="1"/>
</dbReference>
<dbReference type="GO" id="GO:0008932">
    <property type="term" value="F:lytic endotransglycosylase activity"/>
    <property type="evidence" value="ECO:0007669"/>
    <property type="project" value="UniProtKB-UniRule"/>
</dbReference>
<proteinExistence type="inferred from homology"/>
<comment type="function">
    <text evidence="4">Lytic transglycosylase with a strong preference for naked glycan strands that lack stem peptides.</text>
</comment>
<dbReference type="GO" id="GO:0000270">
    <property type="term" value="P:peptidoglycan metabolic process"/>
    <property type="evidence" value="ECO:0007669"/>
    <property type="project" value="UniProtKB-UniRule"/>
</dbReference>
<dbReference type="Proteomes" id="UP000004095">
    <property type="component" value="Unassembled WGS sequence"/>
</dbReference>
<evidence type="ECO:0000259" key="6">
    <source>
        <dbReference type="PROSITE" id="PS51724"/>
    </source>
</evidence>
<dbReference type="NCBIfam" id="TIGR00413">
    <property type="entry name" value="rlpA"/>
    <property type="match status" value="1"/>
</dbReference>
<evidence type="ECO:0000313" key="7">
    <source>
        <dbReference type="EMBL" id="EAY24908.1"/>
    </source>
</evidence>
<sequence length="248" mass="27520">MYVFGGFSKLYAQKNFIQRGIASYYTDRFDGRKTASGEIFDNRELVGSHKKLPFNTMVKVTNLANKRSVVVRINDRGPYAHGRIIDVSKSAANLIGLYATGTAKVLIQAVGRDGVVTKETPKKITPIPAKKITTIVNTNSKTTRASVEKDFKIGKTYDAVGFEKTPHGYGVQVAYFTTLASAKKQCSEVTGATNIQEVFIQVGWDNKKQRKIYRVMVGSFANKSASSLTQRQLRRGGFKGFLARHHLK</sequence>
<protein>
    <recommendedName>
        <fullName evidence="4">Probable endolytic peptidoglycan transglycosylase RlpA</fullName>
        <ecNumber evidence="4">4.2.2.-</ecNumber>
    </recommendedName>
</protein>
<dbReference type="EMBL" id="AAWS01000058">
    <property type="protein sequence ID" value="EAY24908.1"/>
    <property type="molecule type" value="Genomic_DNA"/>
</dbReference>
<dbReference type="InterPro" id="IPR007730">
    <property type="entry name" value="SPOR-like_dom"/>
</dbReference>
<evidence type="ECO:0000256" key="1">
    <source>
        <dbReference type="ARBA" id="ARBA00022729"/>
    </source>
</evidence>
<dbReference type="Gene3D" id="2.40.40.10">
    <property type="entry name" value="RlpA-like domain"/>
    <property type="match status" value="1"/>
</dbReference>
<dbReference type="HAMAP" id="MF_02071">
    <property type="entry name" value="RlpA"/>
    <property type="match status" value="1"/>
</dbReference>
<evidence type="ECO:0000256" key="4">
    <source>
        <dbReference type="HAMAP-Rule" id="MF_02071"/>
    </source>
</evidence>
<name>A1ZXE0_MICM2</name>
<dbReference type="AlphaFoldDB" id="A1ZXE0"/>
<dbReference type="EC" id="4.2.2.-" evidence="4"/>
<comment type="caution">
    <text evidence="7">The sequence shown here is derived from an EMBL/GenBank/DDBJ whole genome shotgun (WGS) entry which is preliminary data.</text>
</comment>
<keyword evidence="8" id="KW-1185">Reference proteome</keyword>
<accession>A1ZXE0</accession>
<keyword evidence="2 4" id="KW-0456">Lyase</keyword>
<dbReference type="InterPro" id="IPR034718">
    <property type="entry name" value="RlpA"/>
</dbReference>
<dbReference type="eggNOG" id="COG0797">
    <property type="taxonomic scope" value="Bacteria"/>
</dbReference>
<reference evidence="7 8" key="1">
    <citation type="submission" date="2007-01" db="EMBL/GenBank/DDBJ databases">
        <authorList>
            <person name="Haygood M."/>
            <person name="Podell S."/>
            <person name="Anderson C."/>
            <person name="Hopkinson B."/>
            <person name="Roe K."/>
            <person name="Barbeau K."/>
            <person name="Gaasterland T."/>
            <person name="Ferriera S."/>
            <person name="Johnson J."/>
            <person name="Kravitz S."/>
            <person name="Beeson K."/>
            <person name="Sutton G."/>
            <person name="Rogers Y.-H."/>
            <person name="Friedman R."/>
            <person name="Frazier M."/>
            <person name="Venter J.C."/>
        </authorList>
    </citation>
    <scope>NUCLEOTIDE SEQUENCE [LARGE SCALE GENOMIC DNA]</scope>
    <source>
        <strain evidence="7 8">ATCC 23134</strain>
    </source>
</reference>
<dbReference type="InterPro" id="IPR036680">
    <property type="entry name" value="SPOR-like_sf"/>
</dbReference>
<dbReference type="CDD" id="cd22268">
    <property type="entry name" value="DPBB_RlpA-like"/>
    <property type="match status" value="1"/>
</dbReference>
<dbReference type="InterPro" id="IPR009009">
    <property type="entry name" value="RlpA-like_DPBB"/>
</dbReference>
<dbReference type="PANTHER" id="PTHR34183">
    <property type="entry name" value="ENDOLYTIC PEPTIDOGLYCAN TRANSGLYCOSYLASE RLPA"/>
    <property type="match status" value="1"/>
</dbReference>